<evidence type="ECO:0000313" key="6">
    <source>
        <dbReference type="Proteomes" id="UP000234667"/>
    </source>
</evidence>
<evidence type="ECO:0000256" key="3">
    <source>
        <dbReference type="SAM" id="SignalP"/>
    </source>
</evidence>
<accession>A0A2J5NNI8</accession>
<evidence type="ECO:0000259" key="4">
    <source>
        <dbReference type="Pfam" id="PF04234"/>
    </source>
</evidence>
<dbReference type="Pfam" id="PF04234">
    <property type="entry name" value="CopC"/>
    <property type="match status" value="1"/>
</dbReference>
<dbReference type="Proteomes" id="UP000234667">
    <property type="component" value="Unassembled WGS sequence"/>
</dbReference>
<organism evidence="5 6">
    <name type="scientific">Klebsiella michiganensis</name>
    <dbReference type="NCBI Taxonomy" id="1134687"/>
    <lineage>
        <taxon>Bacteria</taxon>
        <taxon>Pseudomonadati</taxon>
        <taxon>Pseudomonadota</taxon>
        <taxon>Gammaproteobacteria</taxon>
        <taxon>Enterobacterales</taxon>
        <taxon>Enterobacteriaceae</taxon>
        <taxon>Klebsiella/Raoultella group</taxon>
        <taxon>Klebsiella</taxon>
    </lineage>
</organism>
<dbReference type="InterPro" id="IPR007348">
    <property type="entry name" value="CopC_dom"/>
</dbReference>
<keyword evidence="1 3" id="KW-0732">Signal</keyword>
<gene>
    <name evidence="5" type="primary">pcoC</name>
    <name evidence="5" type="ORF">CWN49_36295</name>
</gene>
<dbReference type="GO" id="GO:0046688">
    <property type="term" value="P:response to copper ion"/>
    <property type="evidence" value="ECO:0007669"/>
    <property type="project" value="InterPro"/>
</dbReference>
<name>A0A2J5NNI8_9ENTR</name>
<feature type="signal peptide" evidence="3">
    <location>
        <begin position="1"/>
        <end position="23"/>
    </location>
</feature>
<dbReference type="EMBL" id="PIDR01002155">
    <property type="protein sequence ID" value="PLO55052.1"/>
    <property type="molecule type" value="Genomic_DNA"/>
</dbReference>
<evidence type="ECO:0000313" key="5">
    <source>
        <dbReference type="EMBL" id="PLO55052.1"/>
    </source>
</evidence>
<dbReference type="GO" id="GO:0005507">
    <property type="term" value="F:copper ion binding"/>
    <property type="evidence" value="ECO:0007669"/>
    <property type="project" value="InterPro"/>
</dbReference>
<feature type="domain" description="CopC" evidence="4">
    <location>
        <begin position="24"/>
        <end position="66"/>
    </location>
</feature>
<dbReference type="GO" id="GO:0042597">
    <property type="term" value="C:periplasmic space"/>
    <property type="evidence" value="ECO:0007669"/>
    <property type="project" value="InterPro"/>
</dbReference>
<dbReference type="InterPro" id="IPR014755">
    <property type="entry name" value="Cu-Rt/internalin_Ig-like"/>
</dbReference>
<keyword evidence="2" id="KW-0186">Copper</keyword>
<comment type="caution">
    <text evidence="5">The sequence shown here is derived from an EMBL/GenBank/DDBJ whole genome shotgun (WGS) entry which is preliminary data.</text>
</comment>
<feature type="chain" id="PRO_5014440655" evidence="3">
    <location>
        <begin position="24"/>
        <end position="68"/>
    </location>
</feature>
<dbReference type="SUPFAM" id="SSF81296">
    <property type="entry name" value="E set domains"/>
    <property type="match status" value="1"/>
</dbReference>
<proteinExistence type="predicted"/>
<dbReference type="Gene3D" id="2.60.40.1220">
    <property type="match status" value="1"/>
</dbReference>
<evidence type="ECO:0000256" key="2">
    <source>
        <dbReference type="ARBA" id="ARBA00023008"/>
    </source>
</evidence>
<protein>
    <submittedName>
        <fullName evidence="5">Copper resistance system chaperone PcoC</fullName>
    </submittedName>
</protein>
<evidence type="ECO:0000256" key="1">
    <source>
        <dbReference type="ARBA" id="ARBA00022729"/>
    </source>
</evidence>
<dbReference type="InterPro" id="IPR014756">
    <property type="entry name" value="Ig_E-set"/>
</dbReference>
<reference evidence="5 6" key="1">
    <citation type="submission" date="2017-11" db="EMBL/GenBank/DDBJ databases">
        <authorList>
            <person name="Han C.G."/>
        </authorList>
    </citation>
    <scope>NUCLEOTIDE SEQUENCE [LARGE SCALE GENOMIC DNA]</scope>
    <source>
        <strain evidence="5 6">A10</strain>
    </source>
</reference>
<dbReference type="AlphaFoldDB" id="A0A2J5NNI8"/>
<feature type="non-terminal residue" evidence="5">
    <location>
        <position position="68"/>
    </location>
</feature>
<reference evidence="5 6" key="2">
    <citation type="submission" date="2018-01" db="EMBL/GenBank/DDBJ databases">
        <title>Genomic study of Klebsiella pneumoniae.</title>
        <authorList>
            <person name="Yang Y."/>
            <person name="Bicalho R."/>
        </authorList>
    </citation>
    <scope>NUCLEOTIDE SEQUENCE [LARGE SCALE GENOMIC DNA]</scope>
    <source>
        <strain evidence="5 6">A10</strain>
    </source>
</reference>
<sequence>MSILNKAILTGGLVMGVAFSAMAHPELKSSVPQADSAVAAPEKIQLNFSENLTVKFSGAKLTMTGMKG</sequence>